<dbReference type="SUPFAM" id="SSF49785">
    <property type="entry name" value="Galactose-binding domain-like"/>
    <property type="match status" value="1"/>
</dbReference>
<sequence>MVSGGFPTPKPPQCMDALGMQNGQIPDSAITASSSANAVSYAPSIGRLYFLSAGSGKYGSWAAGANNVNQWFQVDMGSWTKISAVSTQGRQDSNQWVKSYSLSFSYDGVFWETVNNELGLKQV</sequence>
<comment type="caution">
    <text evidence="2">The sequence shown here is derived from an EMBL/GenBank/DDBJ whole genome shotgun (WGS) entry which is preliminary data.</text>
</comment>
<dbReference type="OrthoDB" id="26719at2759"/>
<dbReference type="Pfam" id="PF00754">
    <property type="entry name" value="F5_F8_type_C"/>
    <property type="match status" value="1"/>
</dbReference>
<dbReference type="InterPro" id="IPR000421">
    <property type="entry name" value="FA58C"/>
</dbReference>
<feature type="domain" description="F5/8 type C" evidence="1">
    <location>
        <begin position="14"/>
        <end position="123"/>
    </location>
</feature>
<accession>A0A9X0D9C8</accession>
<gene>
    <name evidence="2" type="primary">EDIL3_4</name>
    <name evidence="2" type="ORF">OS493_025133</name>
</gene>
<reference evidence="2" key="1">
    <citation type="submission" date="2023-01" db="EMBL/GenBank/DDBJ databases">
        <title>Genome assembly of the deep-sea coral Lophelia pertusa.</title>
        <authorList>
            <person name="Herrera S."/>
            <person name="Cordes E."/>
        </authorList>
    </citation>
    <scope>NUCLEOTIDE SEQUENCE</scope>
    <source>
        <strain evidence="2">USNM1676648</strain>
        <tissue evidence="2">Polyp</tissue>
    </source>
</reference>
<dbReference type="InterPro" id="IPR008979">
    <property type="entry name" value="Galactose-bd-like_sf"/>
</dbReference>
<name>A0A9X0D9C8_9CNID</name>
<evidence type="ECO:0000313" key="3">
    <source>
        <dbReference type="Proteomes" id="UP001163046"/>
    </source>
</evidence>
<keyword evidence="3" id="KW-1185">Reference proteome</keyword>
<dbReference type="AlphaFoldDB" id="A0A9X0D9C8"/>
<dbReference type="PROSITE" id="PS50022">
    <property type="entry name" value="FA58C_3"/>
    <property type="match status" value="1"/>
</dbReference>
<proteinExistence type="predicted"/>
<dbReference type="PANTHER" id="PTHR24543">
    <property type="entry name" value="MULTICOPPER OXIDASE-RELATED"/>
    <property type="match status" value="1"/>
</dbReference>
<evidence type="ECO:0000259" key="1">
    <source>
        <dbReference type="PROSITE" id="PS50022"/>
    </source>
</evidence>
<dbReference type="EMBL" id="MU825416">
    <property type="protein sequence ID" value="KAJ7390433.1"/>
    <property type="molecule type" value="Genomic_DNA"/>
</dbReference>
<organism evidence="2 3">
    <name type="scientific">Desmophyllum pertusum</name>
    <dbReference type="NCBI Taxonomy" id="174260"/>
    <lineage>
        <taxon>Eukaryota</taxon>
        <taxon>Metazoa</taxon>
        <taxon>Cnidaria</taxon>
        <taxon>Anthozoa</taxon>
        <taxon>Hexacorallia</taxon>
        <taxon>Scleractinia</taxon>
        <taxon>Caryophylliina</taxon>
        <taxon>Caryophylliidae</taxon>
        <taxon>Desmophyllum</taxon>
    </lineage>
</organism>
<protein>
    <submittedName>
        <fullName evidence="2">EGF-like repeat and discoidin I-like domain-containing protein 3</fullName>
    </submittedName>
</protein>
<dbReference type="Gene3D" id="2.60.120.260">
    <property type="entry name" value="Galactose-binding domain-like"/>
    <property type="match status" value="1"/>
</dbReference>
<evidence type="ECO:0000313" key="2">
    <source>
        <dbReference type="EMBL" id="KAJ7390433.1"/>
    </source>
</evidence>
<dbReference type="Proteomes" id="UP001163046">
    <property type="component" value="Unassembled WGS sequence"/>
</dbReference>